<feature type="region of interest" description="Disordered" evidence="1">
    <location>
        <begin position="28"/>
        <end position="70"/>
    </location>
</feature>
<dbReference type="EMBL" id="CAJPWZ010000863">
    <property type="protein sequence ID" value="CAG2201744.1"/>
    <property type="molecule type" value="Genomic_DNA"/>
</dbReference>
<dbReference type="GO" id="GO:0005856">
    <property type="term" value="C:cytoskeleton"/>
    <property type="evidence" value="ECO:0007669"/>
    <property type="project" value="InterPro"/>
</dbReference>
<feature type="region of interest" description="Disordered" evidence="1">
    <location>
        <begin position="94"/>
        <end position="123"/>
    </location>
</feature>
<gene>
    <name evidence="3" type="ORF">MEDL_16251</name>
</gene>
<accession>A0A8S3R466</accession>
<dbReference type="SMART" id="SM00139">
    <property type="entry name" value="MyTH4"/>
    <property type="match status" value="1"/>
</dbReference>
<dbReference type="GO" id="GO:0005737">
    <property type="term" value="C:cytoplasm"/>
    <property type="evidence" value="ECO:0007669"/>
    <property type="project" value="TreeGrafter"/>
</dbReference>
<dbReference type="PROSITE" id="PS51016">
    <property type="entry name" value="MYTH4"/>
    <property type="match status" value="1"/>
</dbReference>
<dbReference type="Proteomes" id="UP000683360">
    <property type="component" value="Unassembled WGS sequence"/>
</dbReference>
<dbReference type="AlphaFoldDB" id="A0A8S3R466"/>
<dbReference type="InterPro" id="IPR000857">
    <property type="entry name" value="MyTH4_dom"/>
</dbReference>
<dbReference type="Pfam" id="PF00784">
    <property type="entry name" value="MyTH4"/>
    <property type="match status" value="1"/>
</dbReference>
<evidence type="ECO:0000256" key="1">
    <source>
        <dbReference type="SAM" id="MobiDB-lite"/>
    </source>
</evidence>
<evidence type="ECO:0000313" key="3">
    <source>
        <dbReference type="EMBL" id="CAG2201744.1"/>
    </source>
</evidence>
<sequence>MRVLTSLTICMKSVELNQSFEDVEDASNMYSVNDSPPGFDLSHHTSLKRKKPEKGDSLTGSPAMEKSHSMQADMMQQRPASMVVPYQTETNVSISPSIGSLNRQNRAGTAPPIRSASPLSQKQKLHSETDIENYMNRHKKGLFGKKISYEAMLVWQKDLIQKPILRTEDKGVKKDACEVFRLIQVYMADRKGKGTQISNAQEIIIKGWHCVALRDEIYMQLCKQTTDNLKLESLQKGWELMAVCLNFFLQL</sequence>
<comment type="caution">
    <text evidence="3">The sequence shown here is derived from an EMBL/GenBank/DDBJ whole genome shotgun (WGS) entry which is preliminary data.</text>
</comment>
<evidence type="ECO:0000259" key="2">
    <source>
        <dbReference type="PROSITE" id="PS51016"/>
    </source>
</evidence>
<proteinExistence type="predicted"/>
<keyword evidence="4" id="KW-1185">Reference proteome</keyword>
<feature type="domain" description="MyTH4" evidence="2">
    <location>
        <begin position="155"/>
        <end position="251"/>
    </location>
</feature>
<name>A0A8S3R466_MYTED</name>
<dbReference type="OrthoDB" id="437889at2759"/>
<dbReference type="Gene3D" id="1.25.40.530">
    <property type="entry name" value="MyTH4 domain"/>
    <property type="match status" value="1"/>
</dbReference>
<protein>
    <submittedName>
        <fullName evidence="3">ARHGAP39</fullName>
    </submittedName>
</protein>
<dbReference type="InterPro" id="IPR038185">
    <property type="entry name" value="MyTH4_dom_sf"/>
</dbReference>
<feature type="compositionally biased region" description="Polar residues" evidence="1">
    <location>
        <begin position="94"/>
        <end position="107"/>
    </location>
</feature>
<dbReference type="PANTHER" id="PTHR45876:SF8">
    <property type="entry name" value="FI04035P"/>
    <property type="match status" value="1"/>
</dbReference>
<evidence type="ECO:0000313" key="4">
    <source>
        <dbReference type="Proteomes" id="UP000683360"/>
    </source>
</evidence>
<reference evidence="3" key="1">
    <citation type="submission" date="2021-03" db="EMBL/GenBank/DDBJ databases">
        <authorList>
            <person name="Bekaert M."/>
        </authorList>
    </citation>
    <scope>NUCLEOTIDE SEQUENCE</scope>
</reference>
<dbReference type="GO" id="GO:0005096">
    <property type="term" value="F:GTPase activator activity"/>
    <property type="evidence" value="ECO:0007669"/>
    <property type="project" value="TreeGrafter"/>
</dbReference>
<dbReference type="PANTHER" id="PTHR45876">
    <property type="entry name" value="FI04035P"/>
    <property type="match status" value="1"/>
</dbReference>
<organism evidence="3 4">
    <name type="scientific">Mytilus edulis</name>
    <name type="common">Blue mussel</name>
    <dbReference type="NCBI Taxonomy" id="6550"/>
    <lineage>
        <taxon>Eukaryota</taxon>
        <taxon>Metazoa</taxon>
        <taxon>Spiralia</taxon>
        <taxon>Lophotrochozoa</taxon>
        <taxon>Mollusca</taxon>
        <taxon>Bivalvia</taxon>
        <taxon>Autobranchia</taxon>
        <taxon>Pteriomorphia</taxon>
        <taxon>Mytilida</taxon>
        <taxon>Mytiloidea</taxon>
        <taxon>Mytilidae</taxon>
        <taxon>Mytilinae</taxon>
        <taxon>Mytilus</taxon>
    </lineage>
</organism>